<dbReference type="EMBL" id="MHPU01000038">
    <property type="protein sequence ID" value="OGZ87796.1"/>
    <property type="molecule type" value="Genomic_DNA"/>
</dbReference>
<dbReference type="AlphaFoldDB" id="A0A1G2JKX6"/>
<sequence>MSRQVFPVNIDDGEDKRDFDYEFSGLGDAMNEPEKSKFFELCNKGYVVAFIFEVPDDHPAEPTDFTKQWTDHADSDNR</sequence>
<proteinExistence type="predicted"/>
<gene>
    <name evidence="1" type="ORF">A2561_04295</name>
</gene>
<name>A0A1G2JKX6_9BACT</name>
<protein>
    <submittedName>
        <fullName evidence="1">Uncharacterized protein</fullName>
    </submittedName>
</protein>
<organism evidence="1 2">
    <name type="scientific">Candidatus Staskawiczbacteria bacterium RIFOXYD1_FULL_32_13</name>
    <dbReference type="NCBI Taxonomy" id="1802234"/>
    <lineage>
        <taxon>Bacteria</taxon>
        <taxon>Candidatus Staskawicziibacteriota</taxon>
    </lineage>
</organism>
<dbReference type="Proteomes" id="UP000178935">
    <property type="component" value="Unassembled WGS sequence"/>
</dbReference>
<comment type="caution">
    <text evidence="1">The sequence shown here is derived from an EMBL/GenBank/DDBJ whole genome shotgun (WGS) entry which is preliminary data.</text>
</comment>
<reference evidence="1 2" key="1">
    <citation type="journal article" date="2016" name="Nat. Commun.">
        <title>Thousands of microbial genomes shed light on interconnected biogeochemical processes in an aquifer system.</title>
        <authorList>
            <person name="Anantharaman K."/>
            <person name="Brown C.T."/>
            <person name="Hug L.A."/>
            <person name="Sharon I."/>
            <person name="Castelle C.J."/>
            <person name="Probst A.J."/>
            <person name="Thomas B.C."/>
            <person name="Singh A."/>
            <person name="Wilkins M.J."/>
            <person name="Karaoz U."/>
            <person name="Brodie E.L."/>
            <person name="Williams K.H."/>
            <person name="Hubbard S.S."/>
            <person name="Banfield J.F."/>
        </authorList>
    </citation>
    <scope>NUCLEOTIDE SEQUENCE [LARGE SCALE GENOMIC DNA]</scope>
</reference>
<evidence type="ECO:0000313" key="2">
    <source>
        <dbReference type="Proteomes" id="UP000178935"/>
    </source>
</evidence>
<evidence type="ECO:0000313" key="1">
    <source>
        <dbReference type="EMBL" id="OGZ87796.1"/>
    </source>
</evidence>
<accession>A0A1G2JKX6</accession>